<feature type="region of interest" description="Disordered" evidence="13">
    <location>
        <begin position="92"/>
        <end position="111"/>
    </location>
</feature>
<dbReference type="Pfam" id="PF00989">
    <property type="entry name" value="PAS"/>
    <property type="match status" value="1"/>
</dbReference>
<dbReference type="PRINTS" id="PR00344">
    <property type="entry name" value="BCTRLSENSOR"/>
</dbReference>
<evidence type="ECO:0000259" key="16">
    <source>
        <dbReference type="PROSITE" id="PS50112"/>
    </source>
</evidence>
<evidence type="ECO:0000256" key="1">
    <source>
        <dbReference type="ARBA" id="ARBA00000085"/>
    </source>
</evidence>
<dbReference type="SUPFAM" id="SSF55781">
    <property type="entry name" value="GAF domain-like"/>
    <property type="match status" value="1"/>
</dbReference>
<name>A0A9X2U4N9_9BACT</name>
<dbReference type="PROSITE" id="PS50112">
    <property type="entry name" value="PAS"/>
    <property type="match status" value="3"/>
</dbReference>
<dbReference type="GO" id="GO:0000155">
    <property type="term" value="F:phosphorelay sensor kinase activity"/>
    <property type="evidence" value="ECO:0007669"/>
    <property type="project" value="InterPro"/>
</dbReference>
<dbReference type="InterPro" id="IPR013655">
    <property type="entry name" value="PAS_fold_3"/>
</dbReference>
<evidence type="ECO:0000259" key="15">
    <source>
        <dbReference type="PROSITE" id="PS50109"/>
    </source>
</evidence>
<dbReference type="Pfam" id="PF08447">
    <property type="entry name" value="PAS_3"/>
    <property type="match status" value="2"/>
</dbReference>
<dbReference type="InterPro" id="IPR052162">
    <property type="entry name" value="Sensor_kinase/Photoreceptor"/>
</dbReference>
<dbReference type="RefSeq" id="WP_259084278.1">
    <property type="nucleotide sequence ID" value="NZ_JANTYZ010000023.1"/>
</dbReference>
<evidence type="ECO:0000256" key="12">
    <source>
        <dbReference type="SAM" id="Coils"/>
    </source>
</evidence>
<feature type="domain" description="PAC" evidence="17">
    <location>
        <begin position="287"/>
        <end position="340"/>
    </location>
</feature>
<feature type="compositionally biased region" description="Basic and acidic residues" evidence="13">
    <location>
        <begin position="615"/>
        <end position="625"/>
    </location>
</feature>
<gene>
    <name evidence="18" type="ORF">GGP82_003436</name>
</gene>
<keyword evidence="14" id="KW-1133">Transmembrane helix</keyword>
<feature type="transmembrane region" description="Helical" evidence="14">
    <location>
        <begin position="171"/>
        <end position="190"/>
    </location>
</feature>
<feature type="coiled-coil region" evidence="12">
    <location>
        <begin position="924"/>
        <end position="958"/>
    </location>
</feature>
<dbReference type="SMART" id="SM00086">
    <property type="entry name" value="PAC"/>
    <property type="match status" value="2"/>
</dbReference>
<evidence type="ECO:0000313" key="19">
    <source>
        <dbReference type="Proteomes" id="UP001155034"/>
    </source>
</evidence>
<keyword evidence="8" id="KW-0418">Kinase</keyword>
<dbReference type="NCBIfam" id="TIGR00229">
    <property type="entry name" value="sensory_box"/>
    <property type="match status" value="2"/>
</dbReference>
<dbReference type="Gene3D" id="1.10.287.130">
    <property type="match status" value="1"/>
</dbReference>
<evidence type="ECO:0000256" key="2">
    <source>
        <dbReference type="ARBA" id="ARBA00004236"/>
    </source>
</evidence>
<feature type="transmembrane region" description="Helical" evidence="14">
    <location>
        <begin position="138"/>
        <end position="159"/>
    </location>
</feature>
<reference evidence="18" key="1">
    <citation type="submission" date="2022-08" db="EMBL/GenBank/DDBJ databases">
        <title>Genomic Encyclopedia of Type Strains, Phase V (KMG-V): Genome sequencing to study the core and pangenomes of soil and plant-associated prokaryotes.</title>
        <authorList>
            <person name="Whitman W."/>
        </authorList>
    </citation>
    <scope>NUCLEOTIDE SEQUENCE</scope>
    <source>
        <strain evidence="18">SP2016B</strain>
    </source>
</reference>
<dbReference type="SMART" id="SM00091">
    <property type="entry name" value="PAS"/>
    <property type="match status" value="4"/>
</dbReference>
<feature type="domain" description="Histidine kinase" evidence="15">
    <location>
        <begin position="965"/>
        <end position="1190"/>
    </location>
</feature>
<dbReference type="SMART" id="SM00388">
    <property type="entry name" value="HisKA"/>
    <property type="match status" value="1"/>
</dbReference>
<evidence type="ECO:0000256" key="14">
    <source>
        <dbReference type="SAM" id="Phobius"/>
    </source>
</evidence>
<dbReference type="SUPFAM" id="SSF55874">
    <property type="entry name" value="ATPase domain of HSP90 chaperone/DNA topoisomerase II/histidine kinase"/>
    <property type="match status" value="1"/>
</dbReference>
<dbReference type="InterPro" id="IPR000014">
    <property type="entry name" value="PAS"/>
</dbReference>
<keyword evidence="5" id="KW-0597">Phosphoprotein</keyword>
<dbReference type="Proteomes" id="UP001155034">
    <property type="component" value="Unassembled WGS sequence"/>
</dbReference>
<keyword evidence="7" id="KW-0547">Nucleotide-binding</keyword>
<feature type="domain" description="PAC" evidence="17">
    <location>
        <begin position="581"/>
        <end position="651"/>
    </location>
</feature>
<dbReference type="InterPro" id="IPR029016">
    <property type="entry name" value="GAF-like_dom_sf"/>
</dbReference>
<dbReference type="Pfam" id="PF08448">
    <property type="entry name" value="PAS_4"/>
    <property type="match status" value="1"/>
</dbReference>
<feature type="transmembrane region" description="Helical" evidence="14">
    <location>
        <begin position="31"/>
        <end position="48"/>
    </location>
</feature>
<dbReference type="InterPro" id="IPR005467">
    <property type="entry name" value="His_kinase_dom"/>
</dbReference>
<evidence type="ECO:0000256" key="3">
    <source>
        <dbReference type="ARBA" id="ARBA00012438"/>
    </source>
</evidence>
<feature type="domain" description="PAS" evidence="16">
    <location>
        <begin position="507"/>
        <end position="578"/>
    </location>
</feature>
<evidence type="ECO:0000256" key="5">
    <source>
        <dbReference type="ARBA" id="ARBA00022553"/>
    </source>
</evidence>
<feature type="transmembrane region" description="Helical" evidence="14">
    <location>
        <begin position="60"/>
        <end position="81"/>
    </location>
</feature>
<dbReference type="SUPFAM" id="SSF55785">
    <property type="entry name" value="PYP-like sensor domain (PAS domain)"/>
    <property type="match status" value="4"/>
</dbReference>
<dbReference type="InterPro" id="IPR003018">
    <property type="entry name" value="GAF"/>
</dbReference>
<comment type="caution">
    <text evidence="18">The sequence shown here is derived from an EMBL/GenBank/DDBJ whole genome shotgun (WGS) entry which is preliminary data.</text>
</comment>
<feature type="coiled-coil region" evidence="12">
    <location>
        <begin position="194"/>
        <end position="221"/>
    </location>
</feature>
<dbReference type="InterPro" id="IPR003661">
    <property type="entry name" value="HisK_dim/P_dom"/>
</dbReference>
<keyword evidence="14" id="KW-0812">Transmembrane</keyword>
<keyword evidence="4" id="KW-1003">Cell membrane</keyword>
<dbReference type="GO" id="GO:0005524">
    <property type="term" value="F:ATP binding"/>
    <property type="evidence" value="ECO:0007669"/>
    <property type="project" value="UniProtKB-KW"/>
</dbReference>
<keyword evidence="6" id="KW-0808">Transferase</keyword>
<feature type="region of interest" description="Disordered" evidence="13">
    <location>
        <begin position="442"/>
        <end position="475"/>
    </location>
</feature>
<dbReference type="InterPro" id="IPR013656">
    <property type="entry name" value="PAS_4"/>
</dbReference>
<evidence type="ECO:0000256" key="13">
    <source>
        <dbReference type="SAM" id="MobiDB-lite"/>
    </source>
</evidence>
<feature type="domain" description="PAS" evidence="16">
    <location>
        <begin position="211"/>
        <end position="283"/>
    </location>
</feature>
<evidence type="ECO:0000256" key="4">
    <source>
        <dbReference type="ARBA" id="ARBA00022475"/>
    </source>
</evidence>
<sequence>MSWLFRCIGSFLAMFSTWFTTGPPNLSKGKALWVLVGLGGGLAAALLADVYVDWARQEDLLWSTLLENAVPLGLALSLPYLRWRSYQNAQLEGSRQENPQPDSFQEESLQAERSQGKLSQERFSQGGFFPAGDVLREAARWSLIGAFWAFTVGGLATALQLLQQEAKPSALVLRVSTVGAVGGLLVGWAVSQIRRFERRQKKETERKLQKSRERLQMAVEGGNIGTWDWDLETGKVIFNRQWAEMLGYSREELDFHFSTWKELVHPVDLERALSVLDRYIEGEVGTYDPEIRMRTKSGDWKWVQTIGKVISRDETGKATRAAGIHLDIDEQKRSKEALKKDRNLLSRLLETSPDAIVRLDAEGTFAWVGGRAEEVLQASEEEILGRTYDDPAWNLSKPDGSPIPKGNLPFAQVMSSDEPVRDVEISIEGEGGERRHLAVSGAPLAGEVPQENQHAGDRPKRERVSVADGSMEDAPEEGGAVFYLTDITDRKRRKKRLREQNERLERQNDLFERAQEIASVGAWEYDVQSDEMIMTDEAYRIGGLETGAEMTRERGISFYHPEDQPVIRRAIARAIEKGEPYDLELRLVTADGENRWVRTRGEPQRMAENSEDENDRAKNYEAEHSEGEVARLRGTIQDITARKERERKLQKLKSRYQTLADNFPDGAVYLFDRDLTHRLAGGQELSKVGLSAEEVVGKTLHGLFPGEIADRQVQFYRQALDGEKSVFEETYQGQRYRVQTLPVREEGGEVTAGMAVARNITDQWRQRKKLRQRKEKVRALYETADRLLRASSREEVGDALIEVTQETLGHEGVSVRLIEGGELVATHVAESTLEFMPERPDFRVDGESAVAEIYRAGETLVVEDLEDEDLDLSHDYGDLRSVVAVPMGKHGLFAVTSPEPEAIGEFDAHLIEVLARYAALVLGRLEREENMLRAKEAADRARQEAERSRRKAEEAARLKSSMLANMSHEIRTPLTSILGFAEAIEEETQGLEPPVKTGDIEPLGEFAGLIQRSGQRLMETLTGVLNLSRLESGEMNLDSTPIDLAAEAKKTAEEFRLQAEEKGLRLQAQLPSRPVWAKADKGGVQIVLQNLLSNAIKYTEKGGMWLRVCKEEREVVIEVEDSGIGMEPDVAEGLFEPFRQESEGVSREYEGTGLGLAVTREAVEQMGGSVEVETEKGEGSCFTVRVPQAREKA</sequence>
<feature type="domain" description="PAC" evidence="17">
    <location>
        <begin position="720"/>
        <end position="772"/>
    </location>
</feature>
<keyword evidence="11 14" id="KW-0472">Membrane</keyword>
<dbReference type="InterPro" id="IPR035965">
    <property type="entry name" value="PAS-like_dom_sf"/>
</dbReference>
<protein>
    <recommendedName>
        <fullName evidence="3">histidine kinase</fullName>
        <ecNumber evidence="3">2.7.13.3</ecNumber>
    </recommendedName>
</protein>
<proteinExistence type="predicted"/>
<dbReference type="InterPro" id="IPR013767">
    <property type="entry name" value="PAS_fold"/>
</dbReference>
<dbReference type="PROSITE" id="PS50109">
    <property type="entry name" value="HIS_KIN"/>
    <property type="match status" value="1"/>
</dbReference>
<dbReference type="PANTHER" id="PTHR43304">
    <property type="entry name" value="PHYTOCHROME-LIKE PROTEIN CPH1"/>
    <property type="match status" value="1"/>
</dbReference>
<evidence type="ECO:0000259" key="17">
    <source>
        <dbReference type="PROSITE" id="PS50113"/>
    </source>
</evidence>
<dbReference type="Pfam" id="PF02518">
    <property type="entry name" value="HATPase_c"/>
    <property type="match status" value="1"/>
</dbReference>
<dbReference type="AlphaFoldDB" id="A0A9X2U4N9"/>
<dbReference type="InterPro" id="IPR000700">
    <property type="entry name" value="PAS-assoc_C"/>
</dbReference>
<dbReference type="GO" id="GO:0005886">
    <property type="term" value="C:plasma membrane"/>
    <property type="evidence" value="ECO:0007669"/>
    <property type="project" value="UniProtKB-SubCell"/>
</dbReference>
<dbReference type="FunFam" id="3.30.565.10:FF:000023">
    <property type="entry name" value="PAS domain-containing sensor histidine kinase"/>
    <property type="match status" value="1"/>
</dbReference>
<feature type="coiled-coil region" evidence="12">
    <location>
        <begin position="487"/>
        <end position="517"/>
    </location>
</feature>
<comment type="catalytic activity">
    <reaction evidence="1">
        <text>ATP + protein L-histidine = ADP + protein N-phospho-L-histidine.</text>
        <dbReference type="EC" id="2.7.13.3"/>
    </reaction>
</comment>
<dbReference type="InterPro" id="IPR036097">
    <property type="entry name" value="HisK_dim/P_sf"/>
</dbReference>
<dbReference type="InterPro" id="IPR003594">
    <property type="entry name" value="HATPase_dom"/>
</dbReference>
<comment type="subcellular location">
    <subcellularLocation>
        <location evidence="2">Cell membrane</location>
    </subcellularLocation>
</comment>
<evidence type="ECO:0000256" key="10">
    <source>
        <dbReference type="ARBA" id="ARBA00023012"/>
    </source>
</evidence>
<keyword evidence="10" id="KW-0902">Two-component regulatory system</keyword>
<dbReference type="InterPro" id="IPR001610">
    <property type="entry name" value="PAC"/>
</dbReference>
<dbReference type="CDD" id="cd00082">
    <property type="entry name" value="HisKA"/>
    <property type="match status" value="1"/>
</dbReference>
<dbReference type="Gene3D" id="3.30.450.40">
    <property type="match status" value="1"/>
</dbReference>
<evidence type="ECO:0000256" key="6">
    <source>
        <dbReference type="ARBA" id="ARBA00022679"/>
    </source>
</evidence>
<accession>A0A9X2U4N9</accession>
<dbReference type="EC" id="2.7.13.3" evidence="3"/>
<keyword evidence="12" id="KW-0175">Coiled coil</keyword>
<dbReference type="Pfam" id="PF00512">
    <property type="entry name" value="HisKA"/>
    <property type="match status" value="1"/>
</dbReference>
<evidence type="ECO:0000256" key="9">
    <source>
        <dbReference type="ARBA" id="ARBA00022840"/>
    </source>
</evidence>
<dbReference type="Gene3D" id="2.10.70.100">
    <property type="match status" value="1"/>
</dbReference>
<evidence type="ECO:0000256" key="8">
    <source>
        <dbReference type="ARBA" id="ARBA00022777"/>
    </source>
</evidence>
<dbReference type="Pfam" id="PF13185">
    <property type="entry name" value="GAF_2"/>
    <property type="match status" value="1"/>
</dbReference>
<feature type="domain" description="PAS" evidence="16">
    <location>
        <begin position="341"/>
        <end position="399"/>
    </location>
</feature>
<dbReference type="Gene3D" id="3.30.450.20">
    <property type="entry name" value="PAS domain"/>
    <property type="match status" value="4"/>
</dbReference>
<feature type="compositionally biased region" description="Basic and acidic residues" evidence="13">
    <location>
        <begin position="454"/>
        <end position="465"/>
    </location>
</feature>
<dbReference type="PANTHER" id="PTHR43304:SF1">
    <property type="entry name" value="PAC DOMAIN-CONTAINING PROTEIN"/>
    <property type="match status" value="1"/>
</dbReference>
<dbReference type="GO" id="GO:0006355">
    <property type="term" value="P:regulation of DNA-templated transcription"/>
    <property type="evidence" value="ECO:0007669"/>
    <property type="project" value="InterPro"/>
</dbReference>
<feature type="region of interest" description="Disordered" evidence="13">
    <location>
        <begin position="604"/>
        <end position="625"/>
    </location>
</feature>
<dbReference type="CDD" id="cd00130">
    <property type="entry name" value="PAS"/>
    <property type="match status" value="3"/>
</dbReference>
<dbReference type="InterPro" id="IPR004358">
    <property type="entry name" value="Sig_transdc_His_kin-like_C"/>
</dbReference>
<dbReference type="EMBL" id="JANTYZ010000023">
    <property type="protein sequence ID" value="MCS3866853.1"/>
    <property type="molecule type" value="Genomic_DNA"/>
</dbReference>
<dbReference type="SUPFAM" id="SSF47384">
    <property type="entry name" value="Homodimeric domain of signal transducing histidine kinase"/>
    <property type="match status" value="1"/>
</dbReference>
<organism evidence="18 19">
    <name type="scientific">Salinibacter ruber</name>
    <dbReference type="NCBI Taxonomy" id="146919"/>
    <lineage>
        <taxon>Bacteria</taxon>
        <taxon>Pseudomonadati</taxon>
        <taxon>Rhodothermota</taxon>
        <taxon>Rhodothermia</taxon>
        <taxon>Rhodothermales</taxon>
        <taxon>Salinibacteraceae</taxon>
        <taxon>Salinibacter</taxon>
    </lineage>
</organism>
<keyword evidence="9" id="KW-0067">ATP-binding</keyword>
<dbReference type="InterPro" id="IPR036890">
    <property type="entry name" value="HATPase_C_sf"/>
</dbReference>
<dbReference type="SMART" id="SM00387">
    <property type="entry name" value="HATPase_c"/>
    <property type="match status" value="1"/>
</dbReference>
<evidence type="ECO:0000313" key="18">
    <source>
        <dbReference type="EMBL" id="MCS3866853.1"/>
    </source>
</evidence>
<evidence type="ECO:0000256" key="11">
    <source>
        <dbReference type="ARBA" id="ARBA00023136"/>
    </source>
</evidence>
<dbReference type="Gene3D" id="3.30.565.10">
    <property type="entry name" value="Histidine kinase-like ATPase, C-terminal domain"/>
    <property type="match status" value="1"/>
</dbReference>
<evidence type="ECO:0000256" key="7">
    <source>
        <dbReference type="ARBA" id="ARBA00022741"/>
    </source>
</evidence>
<dbReference type="PROSITE" id="PS50113">
    <property type="entry name" value="PAC"/>
    <property type="match status" value="3"/>
</dbReference>